<gene>
    <name evidence="4" type="ORF">Asppvi_009866</name>
</gene>
<proteinExistence type="predicted"/>
<evidence type="ECO:0000256" key="2">
    <source>
        <dbReference type="ARBA" id="ARBA00023043"/>
    </source>
</evidence>
<comment type="caution">
    <text evidence="4">The sequence shown here is derived from an EMBL/GenBank/DDBJ whole genome shotgun (WGS) entry which is preliminary data.</text>
</comment>
<evidence type="ECO:0000256" key="3">
    <source>
        <dbReference type="PROSITE-ProRule" id="PRU00023"/>
    </source>
</evidence>
<dbReference type="SUPFAM" id="SSF48403">
    <property type="entry name" value="Ankyrin repeat"/>
    <property type="match status" value="1"/>
</dbReference>
<organism evidence="4 5">
    <name type="scientific">Aspergillus pseudoviridinutans</name>
    <dbReference type="NCBI Taxonomy" id="1517512"/>
    <lineage>
        <taxon>Eukaryota</taxon>
        <taxon>Fungi</taxon>
        <taxon>Dikarya</taxon>
        <taxon>Ascomycota</taxon>
        <taxon>Pezizomycotina</taxon>
        <taxon>Eurotiomycetes</taxon>
        <taxon>Eurotiomycetidae</taxon>
        <taxon>Eurotiales</taxon>
        <taxon>Aspergillaceae</taxon>
        <taxon>Aspergillus</taxon>
        <taxon>Aspergillus subgen. Fumigati</taxon>
    </lineage>
</organism>
<dbReference type="GeneID" id="67008476"/>
<evidence type="ECO:0000313" key="5">
    <source>
        <dbReference type="Proteomes" id="UP001043456"/>
    </source>
</evidence>
<dbReference type="InterPro" id="IPR002110">
    <property type="entry name" value="Ankyrin_rpt"/>
</dbReference>
<evidence type="ECO:0008006" key="6">
    <source>
        <dbReference type="Google" id="ProtNLM"/>
    </source>
</evidence>
<dbReference type="PANTHER" id="PTHR24198:SF165">
    <property type="entry name" value="ANKYRIN REPEAT-CONTAINING PROTEIN-RELATED"/>
    <property type="match status" value="1"/>
</dbReference>
<keyword evidence="2 3" id="KW-0040">ANK repeat</keyword>
<dbReference type="EMBL" id="BHVY01000007">
    <property type="protein sequence ID" value="GIJ90901.1"/>
    <property type="molecule type" value="Genomic_DNA"/>
</dbReference>
<dbReference type="PANTHER" id="PTHR24198">
    <property type="entry name" value="ANKYRIN REPEAT AND PROTEIN KINASE DOMAIN-CONTAINING PROTEIN"/>
    <property type="match status" value="1"/>
</dbReference>
<accession>A0A9P3BGK6</accession>
<keyword evidence="1" id="KW-0677">Repeat</keyword>
<dbReference type="InterPro" id="IPR036770">
    <property type="entry name" value="Ankyrin_rpt-contain_sf"/>
</dbReference>
<reference evidence="4 5" key="1">
    <citation type="submission" date="2018-10" db="EMBL/GenBank/DDBJ databases">
        <title>Pan-genome distribution and transcriptional activeness of fungal secondary metabolism genes in Aspergillus section Fumigati.</title>
        <authorList>
            <person name="Takahashi H."/>
            <person name="Umemura M."/>
            <person name="Ninomiya A."/>
            <person name="Kusuya Y."/>
            <person name="Urayama S."/>
            <person name="Shimizu M."/>
            <person name="Watanabe A."/>
            <person name="Kamei K."/>
            <person name="Yaguchi T."/>
            <person name="Hagiwara D."/>
        </authorList>
    </citation>
    <scope>NUCLEOTIDE SEQUENCE [LARGE SCALE GENOMIC DNA]</scope>
    <source>
        <strain evidence="4 5">IFM 55266</strain>
    </source>
</reference>
<dbReference type="AlphaFoldDB" id="A0A9P3BGK6"/>
<dbReference type="PROSITE" id="PS50297">
    <property type="entry name" value="ANK_REP_REGION"/>
    <property type="match status" value="1"/>
</dbReference>
<feature type="repeat" description="ANK" evidence="3">
    <location>
        <begin position="20"/>
        <end position="52"/>
    </location>
</feature>
<name>A0A9P3BGK6_9EURO</name>
<dbReference type="PROSITE" id="PS50088">
    <property type="entry name" value="ANK_REPEAT"/>
    <property type="match status" value="1"/>
</dbReference>
<dbReference type="RefSeq" id="XP_043161647.1">
    <property type="nucleotide sequence ID" value="XM_043305712.1"/>
</dbReference>
<keyword evidence="5" id="KW-1185">Reference proteome</keyword>
<sequence>MEGVKLLVGHGVDLDMPSIRGMTPMKIAVECGHLDIASYLLAHGARVPEDHDFFVSCANRGYLEGLELVLDKGVSIDDEDSNGSVALFCRRRTGMSKLVIIDNAGSAITAAAGHGHRRVLEMLLDHADQSGCDQTMSRKYAFQVAMRNRHWGCAKELLQKGAETNSNIDDELPLSCAARLGEEEIAKVLLEQSPDQIRPGDDPTLLFWVVRNLSIEVLRRLLEQGLDPNAYSEALRQGHPSIRRHSRKGWLLPPLSCAMSQLYYDKAELLIDHGADPRPLQRGRQHITLVNVTRSMKCTFIAKMPDRGFNVNEKSDAGETPLSVAVTAGNVEGPFRPVLSLAIAKGHVEIADVLRKHGAKETCEDMDVDDEDYLAGVVELLSSA</sequence>
<dbReference type="Gene3D" id="1.25.40.20">
    <property type="entry name" value="Ankyrin repeat-containing domain"/>
    <property type="match status" value="3"/>
</dbReference>
<evidence type="ECO:0000256" key="1">
    <source>
        <dbReference type="ARBA" id="ARBA00022737"/>
    </source>
</evidence>
<dbReference type="OrthoDB" id="4423852at2759"/>
<dbReference type="Pfam" id="PF12796">
    <property type="entry name" value="Ank_2"/>
    <property type="match status" value="2"/>
</dbReference>
<protein>
    <recommendedName>
        <fullName evidence="6">Ankyrin repeat-containing domain protein</fullName>
    </recommendedName>
</protein>
<dbReference type="SMART" id="SM00248">
    <property type="entry name" value="ANK"/>
    <property type="match status" value="7"/>
</dbReference>
<evidence type="ECO:0000313" key="4">
    <source>
        <dbReference type="EMBL" id="GIJ90901.1"/>
    </source>
</evidence>
<dbReference type="Proteomes" id="UP001043456">
    <property type="component" value="Unassembled WGS sequence"/>
</dbReference>